<dbReference type="AlphaFoldDB" id="A0A0B2A9E7"/>
<evidence type="ECO:0000313" key="2">
    <source>
        <dbReference type="Proteomes" id="UP000031030"/>
    </source>
</evidence>
<dbReference type="EMBL" id="JTDK01000001">
    <property type="protein sequence ID" value="KHK99799.1"/>
    <property type="molecule type" value="Genomic_DNA"/>
</dbReference>
<protein>
    <recommendedName>
        <fullName evidence="3">Protoporphyrinogen oxidase</fullName>
    </recommendedName>
</protein>
<dbReference type="OrthoDB" id="5125216at2"/>
<evidence type="ECO:0008006" key="3">
    <source>
        <dbReference type="Google" id="ProtNLM"/>
    </source>
</evidence>
<gene>
    <name evidence="1" type="ORF">LK09_00115</name>
</gene>
<dbReference type="RefSeq" id="WP_039394014.1">
    <property type="nucleotide sequence ID" value="NZ_JTDK01000001.1"/>
</dbReference>
<sequence length="125" mass="12945">MRGKVGLVIGLGVGYVLGTRAGRERYEQIKLQAEKVWNLPPVQEQVGKVQDAAKSALMALPTAVWNSAVKVTRATTGSSRTPGERLDAGLDAAQDAADDVAAAAEAAAADVKKRVGSVDDATDGK</sequence>
<organism evidence="1 2">
    <name type="scientific">Microbacterium mangrovi</name>
    <dbReference type="NCBI Taxonomy" id="1348253"/>
    <lineage>
        <taxon>Bacteria</taxon>
        <taxon>Bacillati</taxon>
        <taxon>Actinomycetota</taxon>
        <taxon>Actinomycetes</taxon>
        <taxon>Micrococcales</taxon>
        <taxon>Microbacteriaceae</taxon>
        <taxon>Microbacterium</taxon>
    </lineage>
</organism>
<proteinExistence type="predicted"/>
<keyword evidence="2" id="KW-1185">Reference proteome</keyword>
<accession>A0A0B2A9E7</accession>
<reference evidence="1 2" key="1">
    <citation type="submission" date="2014-11" db="EMBL/GenBank/DDBJ databases">
        <title>Genome sequence of Microbacterium mangrovi MUSC 115(T).</title>
        <authorList>
            <person name="Lee L.-H."/>
        </authorList>
    </citation>
    <scope>NUCLEOTIDE SEQUENCE [LARGE SCALE GENOMIC DNA]</scope>
    <source>
        <strain evidence="1 2">MUSC 115</strain>
    </source>
</reference>
<dbReference type="Proteomes" id="UP000031030">
    <property type="component" value="Unassembled WGS sequence"/>
</dbReference>
<evidence type="ECO:0000313" key="1">
    <source>
        <dbReference type="EMBL" id="KHK99799.1"/>
    </source>
</evidence>
<dbReference type="STRING" id="1348253.LK09_00115"/>
<name>A0A0B2A9E7_9MICO</name>
<comment type="caution">
    <text evidence="1">The sequence shown here is derived from an EMBL/GenBank/DDBJ whole genome shotgun (WGS) entry which is preliminary data.</text>
</comment>